<comment type="similarity">
    <text evidence="1">Belongs to the metallo-dependent hydrolases superfamily. CpsB/CapC family.</text>
</comment>
<dbReference type="PANTHER" id="PTHR39181">
    <property type="entry name" value="TYROSINE-PROTEIN PHOSPHATASE YWQE"/>
    <property type="match status" value="1"/>
</dbReference>
<evidence type="ECO:0000313" key="6">
    <source>
        <dbReference type="EMBL" id="SUO03430.1"/>
    </source>
</evidence>
<dbReference type="RefSeq" id="WP_022789796.1">
    <property type="nucleotide sequence ID" value="NZ_UHFX01000003.1"/>
</dbReference>
<dbReference type="Pfam" id="PF19567">
    <property type="entry name" value="CpsB_CapC"/>
    <property type="match status" value="1"/>
</dbReference>
<name>A0A380LLH5_9FIRM</name>
<dbReference type="GeneID" id="77461286"/>
<dbReference type="EC" id="3.1.3.48" evidence="2"/>
<dbReference type="AlphaFoldDB" id="A0A380LLH5"/>
<comment type="catalytic activity">
    <reaction evidence="5">
        <text>O-phospho-L-tyrosyl-[protein] + H2O = L-tyrosyl-[protein] + phosphate</text>
        <dbReference type="Rhea" id="RHEA:10684"/>
        <dbReference type="Rhea" id="RHEA-COMP:10136"/>
        <dbReference type="Rhea" id="RHEA-COMP:20101"/>
        <dbReference type="ChEBI" id="CHEBI:15377"/>
        <dbReference type="ChEBI" id="CHEBI:43474"/>
        <dbReference type="ChEBI" id="CHEBI:46858"/>
        <dbReference type="ChEBI" id="CHEBI:61978"/>
        <dbReference type="EC" id="3.1.3.48"/>
    </reaction>
</comment>
<dbReference type="GO" id="GO:0030145">
    <property type="term" value="F:manganese ion binding"/>
    <property type="evidence" value="ECO:0007669"/>
    <property type="project" value="InterPro"/>
</dbReference>
<organism evidence="6 7">
    <name type="scientific">Faecalicoccus pleomorphus</name>
    <dbReference type="NCBI Taxonomy" id="1323"/>
    <lineage>
        <taxon>Bacteria</taxon>
        <taxon>Bacillati</taxon>
        <taxon>Bacillota</taxon>
        <taxon>Erysipelotrichia</taxon>
        <taxon>Erysipelotrichales</taxon>
        <taxon>Erysipelotrichaceae</taxon>
        <taxon>Faecalicoccus</taxon>
    </lineage>
</organism>
<dbReference type="OrthoDB" id="9788539at2"/>
<dbReference type="Gene3D" id="3.20.20.140">
    <property type="entry name" value="Metal-dependent hydrolases"/>
    <property type="match status" value="1"/>
</dbReference>
<dbReference type="EMBL" id="UHFX01000003">
    <property type="protein sequence ID" value="SUO03430.1"/>
    <property type="molecule type" value="Genomic_DNA"/>
</dbReference>
<keyword evidence="3 6" id="KW-0378">Hydrolase</keyword>
<dbReference type="GO" id="GO:0004725">
    <property type="term" value="F:protein tyrosine phosphatase activity"/>
    <property type="evidence" value="ECO:0007669"/>
    <property type="project" value="UniProtKB-EC"/>
</dbReference>
<dbReference type="Proteomes" id="UP000255523">
    <property type="component" value="Unassembled WGS sequence"/>
</dbReference>
<sequence>MSFIDTHNHCTWGIDDGIQTLEECKMLFQMAKEDGIDTIIATPHFIPGRQQWNEVSQMANRMVETRDLAHTFGIDYYSGCELFLNEDYLEMIENEWFYPLANSNYVLCEFNVQEKLQDTTQVEDRLYELIIRGYTPIVAHVERYFHTKIDLQRVQDWIDMGCKIQVNRTSLLGHHGRTVQKNAYQLFKHGMVHLVASDAHRTRGHRICQLSDAYQWIQKNVGQEAADIVLHKNPEHILKNEPFETITKSGSHRRFWRGKESI</sequence>
<reference evidence="6 7" key="1">
    <citation type="submission" date="2018-06" db="EMBL/GenBank/DDBJ databases">
        <authorList>
            <consortium name="Pathogen Informatics"/>
            <person name="Doyle S."/>
        </authorList>
    </citation>
    <scope>NUCLEOTIDE SEQUENCE [LARGE SCALE GENOMIC DNA]</scope>
    <source>
        <strain evidence="6 7">NCTC11087</strain>
    </source>
</reference>
<dbReference type="PANTHER" id="PTHR39181:SF1">
    <property type="entry name" value="TYROSINE-PROTEIN PHOSPHATASE YWQE"/>
    <property type="match status" value="1"/>
</dbReference>
<dbReference type="InterPro" id="IPR016667">
    <property type="entry name" value="Caps_polysacc_synth_CpsB/CapC"/>
</dbReference>
<evidence type="ECO:0000256" key="3">
    <source>
        <dbReference type="ARBA" id="ARBA00022801"/>
    </source>
</evidence>
<evidence type="ECO:0000313" key="7">
    <source>
        <dbReference type="Proteomes" id="UP000255523"/>
    </source>
</evidence>
<evidence type="ECO:0000256" key="2">
    <source>
        <dbReference type="ARBA" id="ARBA00013064"/>
    </source>
</evidence>
<evidence type="ECO:0000256" key="1">
    <source>
        <dbReference type="ARBA" id="ARBA00005750"/>
    </source>
</evidence>
<evidence type="ECO:0000256" key="5">
    <source>
        <dbReference type="ARBA" id="ARBA00051722"/>
    </source>
</evidence>
<gene>
    <name evidence="6" type="primary">cpsB</name>
    <name evidence="6" type="ORF">NCTC11087_00292</name>
</gene>
<evidence type="ECO:0000256" key="4">
    <source>
        <dbReference type="ARBA" id="ARBA00022912"/>
    </source>
</evidence>
<accession>A0A380LLH5</accession>
<dbReference type="PIRSF" id="PIRSF016557">
    <property type="entry name" value="Caps_synth_CpsB"/>
    <property type="match status" value="1"/>
</dbReference>
<protein>
    <recommendedName>
        <fullName evidence="2">protein-tyrosine-phosphatase</fullName>
        <ecNumber evidence="2">3.1.3.48</ecNumber>
    </recommendedName>
</protein>
<keyword evidence="7" id="KW-1185">Reference proteome</keyword>
<dbReference type="SUPFAM" id="SSF89550">
    <property type="entry name" value="PHP domain-like"/>
    <property type="match status" value="1"/>
</dbReference>
<dbReference type="InterPro" id="IPR016195">
    <property type="entry name" value="Pol/histidinol_Pase-like"/>
</dbReference>
<proteinExistence type="inferred from homology"/>
<keyword evidence="4" id="KW-0904">Protein phosphatase</keyword>